<name>A0A1M2W100_TRAPU</name>
<evidence type="ECO:0000313" key="6">
    <source>
        <dbReference type="Proteomes" id="UP000184267"/>
    </source>
</evidence>
<sequence>MPKATSKGDGSGSQSDPERTRSAKKSASASASASSKSASKDKGRADEDSAAEPAGSDDKDGRDEEEYEIEAILDAKPGTFPKGRIGYLVKWKGYGDEHNSWVDERDAEGAKALIAEFWKRNNKGGQNSKPVKPKPAANTRKSPVKDVDSEAEDPPAKKRGRPPRPSDDEAESPPAKQKKPRKSAGTAAAKGPRSKSNADATDEDVETATKYTDIHELEEAGAWEHLIQSIDTVERTESGELYVYFTL</sequence>
<dbReference type="OrthoDB" id="433924at2759"/>
<comment type="subcellular location">
    <subcellularLocation>
        <location evidence="1">Nucleus</location>
    </subcellularLocation>
</comment>
<evidence type="ECO:0000259" key="4">
    <source>
        <dbReference type="PROSITE" id="PS50013"/>
    </source>
</evidence>
<evidence type="ECO:0000256" key="1">
    <source>
        <dbReference type="ARBA" id="ARBA00004123"/>
    </source>
</evidence>
<dbReference type="InterPro" id="IPR016197">
    <property type="entry name" value="Chromo-like_dom_sf"/>
</dbReference>
<dbReference type="InterPro" id="IPR023780">
    <property type="entry name" value="Chromo_domain"/>
</dbReference>
<feature type="region of interest" description="Disordered" evidence="3">
    <location>
        <begin position="118"/>
        <end position="209"/>
    </location>
</feature>
<organism evidence="5 6">
    <name type="scientific">Trametes pubescens</name>
    <name type="common">White-rot fungus</name>
    <dbReference type="NCBI Taxonomy" id="154538"/>
    <lineage>
        <taxon>Eukaryota</taxon>
        <taxon>Fungi</taxon>
        <taxon>Dikarya</taxon>
        <taxon>Basidiomycota</taxon>
        <taxon>Agaricomycotina</taxon>
        <taxon>Agaricomycetes</taxon>
        <taxon>Polyporales</taxon>
        <taxon>Polyporaceae</taxon>
        <taxon>Trametes</taxon>
    </lineage>
</organism>
<reference evidence="5 6" key="1">
    <citation type="submission" date="2016-10" db="EMBL/GenBank/DDBJ databases">
        <title>Genome sequence of the basidiomycete white-rot fungus Trametes pubescens.</title>
        <authorList>
            <person name="Makela M.R."/>
            <person name="Granchi Z."/>
            <person name="Peng M."/>
            <person name="De Vries R.P."/>
            <person name="Grigoriev I."/>
            <person name="Riley R."/>
            <person name="Hilden K."/>
        </authorList>
    </citation>
    <scope>NUCLEOTIDE SEQUENCE [LARGE SCALE GENOMIC DNA]</scope>
    <source>
        <strain evidence="5 6">FBCC735</strain>
    </source>
</reference>
<dbReference type="GO" id="GO:0006338">
    <property type="term" value="P:chromatin remodeling"/>
    <property type="evidence" value="ECO:0007669"/>
    <property type="project" value="UniProtKB-ARBA"/>
</dbReference>
<feature type="compositionally biased region" description="Low complexity" evidence="3">
    <location>
        <begin position="25"/>
        <end position="37"/>
    </location>
</feature>
<dbReference type="EMBL" id="MNAD01000408">
    <property type="protein sequence ID" value="OJT13442.1"/>
    <property type="molecule type" value="Genomic_DNA"/>
</dbReference>
<evidence type="ECO:0000313" key="5">
    <source>
        <dbReference type="EMBL" id="OJT13442.1"/>
    </source>
</evidence>
<dbReference type="SMART" id="SM00298">
    <property type="entry name" value="CHROMO"/>
    <property type="match status" value="1"/>
</dbReference>
<dbReference type="Gene3D" id="2.40.50.40">
    <property type="match status" value="1"/>
</dbReference>
<keyword evidence="6" id="KW-1185">Reference proteome</keyword>
<dbReference type="STRING" id="154538.A0A1M2W100"/>
<evidence type="ECO:0000256" key="3">
    <source>
        <dbReference type="SAM" id="MobiDB-lite"/>
    </source>
</evidence>
<dbReference type="Pfam" id="PF00385">
    <property type="entry name" value="Chromo"/>
    <property type="match status" value="1"/>
</dbReference>
<dbReference type="PROSITE" id="PS50013">
    <property type="entry name" value="CHROMO_2"/>
    <property type="match status" value="1"/>
</dbReference>
<comment type="caution">
    <text evidence="5">The sequence shown here is derived from an EMBL/GenBank/DDBJ whole genome shotgun (WGS) entry which is preliminary data.</text>
</comment>
<dbReference type="InterPro" id="IPR000953">
    <property type="entry name" value="Chromo/chromo_shadow_dom"/>
</dbReference>
<feature type="compositionally biased region" description="Basic and acidic residues" evidence="3">
    <location>
        <begin position="38"/>
        <end position="47"/>
    </location>
</feature>
<dbReference type="InterPro" id="IPR051219">
    <property type="entry name" value="Heterochromatin_chromo-domain"/>
</dbReference>
<dbReference type="SUPFAM" id="SSF54160">
    <property type="entry name" value="Chromo domain-like"/>
    <property type="match status" value="1"/>
</dbReference>
<dbReference type="OMA" id="THEQNCA"/>
<dbReference type="Proteomes" id="UP000184267">
    <property type="component" value="Unassembled WGS sequence"/>
</dbReference>
<feature type="region of interest" description="Disordered" evidence="3">
    <location>
        <begin position="1"/>
        <end position="83"/>
    </location>
</feature>
<dbReference type="AlphaFoldDB" id="A0A1M2W100"/>
<feature type="domain" description="Chromo" evidence="4">
    <location>
        <begin position="67"/>
        <end position="129"/>
    </location>
</feature>
<keyword evidence="2" id="KW-0539">Nucleus</keyword>
<evidence type="ECO:0000256" key="2">
    <source>
        <dbReference type="ARBA" id="ARBA00023242"/>
    </source>
</evidence>
<accession>A0A1M2W100</accession>
<dbReference type="PANTHER" id="PTHR22812">
    <property type="entry name" value="CHROMOBOX PROTEIN"/>
    <property type="match status" value="1"/>
</dbReference>
<protein>
    <recommendedName>
        <fullName evidence="4">Chromo domain-containing protein</fullName>
    </recommendedName>
</protein>
<proteinExistence type="predicted"/>
<dbReference type="GO" id="GO:0005634">
    <property type="term" value="C:nucleus"/>
    <property type="evidence" value="ECO:0007669"/>
    <property type="project" value="UniProtKB-SubCell"/>
</dbReference>
<gene>
    <name evidence="5" type="ORF">TRAPUB_10013</name>
</gene>